<evidence type="ECO:0000313" key="3">
    <source>
        <dbReference type="EMBL" id="MBO8426513.1"/>
    </source>
</evidence>
<proteinExistence type="inferred from homology"/>
<name>A0A9D9DFE4_9FIRM</name>
<comment type="caution">
    <text evidence="3">The sequence shown here is derived from an EMBL/GenBank/DDBJ whole genome shotgun (WGS) entry which is preliminary data.</text>
</comment>
<dbReference type="Pfam" id="PF12850">
    <property type="entry name" value="Metallophos_2"/>
    <property type="match status" value="1"/>
</dbReference>
<dbReference type="Proteomes" id="UP000823634">
    <property type="component" value="Unassembled WGS sequence"/>
</dbReference>
<evidence type="ECO:0000259" key="2">
    <source>
        <dbReference type="Pfam" id="PF12850"/>
    </source>
</evidence>
<dbReference type="InterPro" id="IPR029052">
    <property type="entry name" value="Metallo-depent_PP-like"/>
</dbReference>
<dbReference type="InterPro" id="IPR024654">
    <property type="entry name" value="Calcineurin-like_PHP_lpxH"/>
</dbReference>
<evidence type="ECO:0000256" key="1">
    <source>
        <dbReference type="ARBA" id="ARBA00008950"/>
    </source>
</evidence>
<reference evidence="3" key="1">
    <citation type="submission" date="2020-10" db="EMBL/GenBank/DDBJ databases">
        <authorList>
            <person name="Gilroy R."/>
        </authorList>
    </citation>
    <scope>NUCLEOTIDE SEQUENCE</scope>
    <source>
        <strain evidence="3">17113</strain>
    </source>
</reference>
<organism evidence="3 4">
    <name type="scientific">Candidatus Alloenteromonas pullistercoris</name>
    <dbReference type="NCBI Taxonomy" id="2840785"/>
    <lineage>
        <taxon>Bacteria</taxon>
        <taxon>Bacillati</taxon>
        <taxon>Bacillota</taxon>
        <taxon>Bacillota incertae sedis</taxon>
        <taxon>Candidatus Alloenteromonas</taxon>
    </lineage>
</organism>
<dbReference type="Gene3D" id="3.60.21.10">
    <property type="match status" value="1"/>
</dbReference>
<dbReference type="SUPFAM" id="SSF56300">
    <property type="entry name" value="Metallo-dependent phosphatases"/>
    <property type="match status" value="1"/>
</dbReference>
<gene>
    <name evidence="3" type="ORF">IAC61_04240</name>
</gene>
<reference evidence="3" key="2">
    <citation type="journal article" date="2021" name="PeerJ">
        <title>Extensive microbial diversity within the chicken gut microbiome revealed by metagenomics and culture.</title>
        <authorList>
            <person name="Gilroy R."/>
            <person name="Ravi A."/>
            <person name="Getino M."/>
            <person name="Pursley I."/>
            <person name="Horton D.L."/>
            <person name="Alikhan N.F."/>
            <person name="Baker D."/>
            <person name="Gharbi K."/>
            <person name="Hall N."/>
            <person name="Watson M."/>
            <person name="Adriaenssens E.M."/>
            <person name="Foster-Nyarko E."/>
            <person name="Jarju S."/>
            <person name="Secka A."/>
            <person name="Antonio M."/>
            <person name="Oren A."/>
            <person name="Chaudhuri R.R."/>
            <person name="La Ragione R."/>
            <person name="Hildebrand F."/>
            <person name="Pallen M.J."/>
        </authorList>
    </citation>
    <scope>NUCLEOTIDE SEQUENCE</scope>
    <source>
        <strain evidence="3">17113</strain>
    </source>
</reference>
<accession>A0A9D9DFE4</accession>
<comment type="similarity">
    <text evidence="1">Belongs to the metallophosphoesterase superfamily. YfcE family.</text>
</comment>
<dbReference type="AlphaFoldDB" id="A0A9D9DFE4"/>
<sequence length="166" mass="18087">MLFLLCSDLHGSDAGALLLKRAVDRHSPDCLILLGDILHGHLGDKELFLSLLSGLSVPIMAVKGNCDYPSDEQRLGFPLPEKLCLPLFGRKCHFSHYPPTGRLDGGLYFHGHTHVKALFELDGSIICCPGSISYPRDGLHSYALLSDGLIALYDAENGQKIGEKAF</sequence>
<evidence type="ECO:0000313" key="4">
    <source>
        <dbReference type="Proteomes" id="UP000823634"/>
    </source>
</evidence>
<protein>
    <submittedName>
        <fullName evidence="3">Metallophosphoesterase family protein</fullName>
    </submittedName>
</protein>
<dbReference type="EMBL" id="JADINA010000027">
    <property type="protein sequence ID" value="MBO8426513.1"/>
    <property type="molecule type" value="Genomic_DNA"/>
</dbReference>
<feature type="domain" description="Calcineurin-like phosphoesterase" evidence="2">
    <location>
        <begin position="1"/>
        <end position="145"/>
    </location>
</feature>